<accession>A0A4C1SB51</accession>
<evidence type="ECO:0000313" key="1">
    <source>
        <dbReference type="EMBL" id="GBO99065.1"/>
    </source>
</evidence>
<gene>
    <name evidence="1" type="ORF">EVAR_413_1</name>
</gene>
<protein>
    <submittedName>
        <fullName evidence="1">Uncharacterized protein</fullName>
    </submittedName>
</protein>
<proteinExistence type="predicted"/>
<keyword evidence="2" id="KW-1185">Reference proteome</keyword>
<organism evidence="1 2">
    <name type="scientific">Eumeta variegata</name>
    <name type="common">Bagworm moth</name>
    <name type="synonym">Eumeta japonica</name>
    <dbReference type="NCBI Taxonomy" id="151549"/>
    <lineage>
        <taxon>Eukaryota</taxon>
        <taxon>Metazoa</taxon>
        <taxon>Ecdysozoa</taxon>
        <taxon>Arthropoda</taxon>
        <taxon>Hexapoda</taxon>
        <taxon>Insecta</taxon>
        <taxon>Pterygota</taxon>
        <taxon>Neoptera</taxon>
        <taxon>Endopterygota</taxon>
        <taxon>Lepidoptera</taxon>
        <taxon>Glossata</taxon>
        <taxon>Ditrysia</taxon>
        <taxon>Tineoidea</taxon>
        <taxon>Psychidae</taxon>
        <taxon>Oiketicinae</taxon>
        <taxon>Eumeta</taxon>
    </lineage>
</organism>
<dbReference type="Proteomes" id="UP000299102">
    <property type="component" value="Unassembled WGS sequence"/>
</dbReference>
<name>A0A4C1SB51_EUMVA</name>
<comment type="caution">
    <text evidence="1">The sequence shown here is derived from an EMBL/GenBank/DDBJ whole genome shotgun (WGS) entry which is preliminary data.</text>
</comment>
<sequence>MFEEGASSTFHPLRYGRVKLELTRLRALSEPSECKLSPPPTDTRNLHITRLPVSSEGIGYVIEGDRVDERGEEKVDHRNSHSLDGNSCESSALYTVKEIGNLSHVKIIKLLYFG</sequence>
<dbReference type="AlphaFoldDB" id="A0A4C1SB51"/>
<dbReference type="EMBL" id="BGZK01000002">
    <property type="protein sequence ID" value="GBO99065.1"/>
    <property type="molecule type" value="Genomic_DNA"/>
</dbReference>
<evidence type="ECO:0000313" key="2">
    <source>
        <dbReference type="Proteomes" id="UP000299102"/>
    </source>
</evidence>
<reference evidence="1 2" key="1">
    <citation type="journal article" date="2019" name="Commun. Biol.">
        <title>The bagworm genome reveals a unique fibroin gene that provides high tensile strength.</title>
        <authorList>
            <person name="Kono N."/>
            <person name="Nakamura H."/>
            <person name="Ohtoshi R."/>
            <person name="Tomita M."/>
            <person name="Numata K."/>
            <person name="Arakawa K."/>
        </authorList>
    </citation>
    <scope>NUCLEOTIDE SEQUENCE [LARGE SCALE GENOMIC DNA]</scope>
</reference>